<dbReference type="InterPro" id="IPR036866">
    <property type="entry name" value="RibonucZ/Hydroxyglut_hydro"/>
</dbReference>
<dbReference type="InterPro" id="IPR052159">
    <property type="entry name" value="Competence_DNA_uptake"/>
</dbReference>
<dbReference type="AlphaFoldDB" id="A0A1G6Q6C1"/>
<keyword evidence="3" id="KW-1185">Reference proteome</keyword>
<gene>
    <name evidence="2" type="ORF">SAMN04488588_1986</name>
</gene>
<name>A0A1G6Q6C1_9BACT</name>
<proteinExistence type="predicted"/>
<dbReference type="RefSeq" id="WP_091405476.1">
    <property type="nucleotide sequence ID" value="NZ_FMYV01000010.1"/>
</dbReference>
<dbReference type="Gene3D" id="3.60.15.10">
    <property type="entry name" value="Ribonuclease Z/Hydroxyacylglutathione hydrolase-like"/>
    <property type="match status" value="1"/>
</dbReference>
<evidence type="ECO:0000313" key="3">
    <source>
        <dbReference type="Proteomes" id="UP000199322"/>
    </source>
</evidence>
<reference evidence="2 3" key="1">
    <citation type="submission" date="2016-10" db="EMBL/GenBank/DDBJ databases">
        <authorList>
            <person name="de Groot N.N."/>
        </authorList>
    </citation>
    <scope>NUCLEOTIDE SEQUENCE [LARGE SCALE GENOMIC DNA]</scope>
    <source>
        <strain evidence="2 3">WG14</strain>
    </source>
</reference>
<dbReference type="PANTHER" id="PTHR30619:SF1">
    <property type="entry name" value="RECOMBINATION PROTEIN 2"/>
    <property type="match status" value="1"/>
</dbReference>
<dbReference type="InterPro" id="IPR001279">
    <property type="entry name" value="Metallo-B-lactamas"/>
</dbReference>
<dbReference type="SUPFAM" id="SSF56281">
    <property type="entry name" value="Metallo-hydrolase/oxidoreductase"/>
    <property type="match status" value="1"/>
</dbReference>
<feature type="domain" description="Metallo-beta-lactamase" evidence="1">
    <location>
        <begin position="29"/>
        <end position="85"/>
    </location>
</feature>
<organism evidence="2 3">
    <name type="scientific">Geotoga petraea</name>
    <dbReference type="NCBI Taxonomy" id="28234"/>
    <lineage>
        <taxon>Bacteria</taxon>
        <taxon>Thermotogati</taxon>
        <taxon>Thermotogota</taxon>
        <taxon>Thermotogae</taxon>
        <taxon>Petrotogales</taxon>
        <taxon>Petrotogaceae</taxon>
        <taxon>Geotoga</taxon>
    </lineage>
</organism>
<sequence>MKYIKSVERIFWPVGQGAFYSEKLKFDDGKEFNIVYDCGSNNKKALEKSINNFNSKTIDILFISHFHNDHISGIEKLLQKSEIKMIIIPYLLKKEVIIEVSNSLIHSNYESVKFLNYSYYDQLKNYKYLQNYNFNEETIEKLNNITIIKKHPDYYEENRKEPFFEEGIDFSNLLSEYKNKIEVYDKKFLKINISQNISESSKNSNLWVYSLYNHKCKEYYSKISSRLKEKDIDILIPENYKENIEKIIDVYKEFFKNLNDSSMFLYSGKEKINIRKITICFDRLILNEKKYKSKVKNFKTLKYLNQNERLYFLHKRIKKLEPNNGKHGCLYTGDGNIKKENLNIQNIYKRYWKNIYIIQIPHHGSKNNYNYEFSEEKNMNFIVSSGTNYKNHPDESIAKSLNENNNFYNVTENSPSQKIFIRKALDYLNIMYLSKDNKMYYNFDNKNLFYLRKWWVIPYSDEVLIYDFLSMGKKVIINRKNNVRYYLCPKDIKVKNKKGIFKSVKRSIYKY</sequence>
<accession>A0A1G6Q6C1</accession>
<dbReference type="EMBL" id="FMYV01000010">
    <property type="protein sequence ID" value="SDC87276.1"/>
    <property type="molecule type" value="Genomic_DNA"/>
</dbReference>
<evidence type="ECO:0000259" key="1">
    <source>
        <dbReference type="Pfam" id="PF00753"/>
    </source>
</evidence>
<dbReference type="Proteomes" id="UP000199322">
    <property type="component" value="Unassembled WGS sequence"/>
</dbReference>
<dbReference type="Pfam" id="PF00753">
    <property type="entry name" value="Lactamase_B"/>
    <property type="match status" value="1"/>
</dbReference>
<evidence type="ECO:0000313" key="2">
    <source>
        <dbReference type="EMBL" id="SDC87276.1"/>
    </source>
</evidence>
<dbReference type="PANTHER" id="PTHR30619">
    <property type="entry name" value="DNA INTERNALIZATION/COMPETENCE PROTEIN COMEC/REC2"/>
    <property type="match status" value="1"/>
</dbReference>
<dbReference type="STRING" id="28234.SAMN04488588_1986"/>
<protein>
    <submittedName>
        <fullName evidence="2">Metallo-beta-lactamase superfamily protein</fullName>
    </submittedName>
</protein>